<dbReference type="STRING" id="272621.LBA1032"/>
<dbReference type="OrthoDB" id="9966070at2"/>
<dbReference type="PATRIC" id="fig|272621.13.peg.980"/>
<dbReference type="Proteomes" id="UP000006381">
    <property type="component" value="Chromosome"/>
</dbReference>
<evidence type="ECO:0000313" key="1">
    <source>
        <dbReference type="EMBL" id="AAV42880.1"/>
    </source>
</evidence>
<protein>
    <submittedName>
        <fullName evidence="1">Uncharacterized protein</fullName>
    </submittedName>
</protein>
<gene>
    <name evidence="1" type="ordered locus">LBA1032</name>
</gene>
<dbReference type="KEGG" id="lac:LBA1032"/>
<dbReference type="EMBL" id="CP000033">
    <property type="protein sequence ID" value="AAV42880.1"/>
    <property type="molecule type" value="Genomic_DNA"/>
</dbReference>
<reference evidence="1 2" key="1">
    <citation type="journal article" date="2005" name="Proc. Natl. Acad. Sci. U.S.A.">
        <title>Complete genome sequence of the probiotic lactic acid bacterium Lactobacillus acidophilus NCFM.</title>
        <authorList>
            <person name="Altermann E."/>
            <person name="Russell W.M."/>
            <person name="Azcarate-Peril M.A."/>
            <person name="Barrangou R."/>
            <person name="Buck B.L."/>
            <person name="McAuliffe O."/>
            <person name="Souther N."/>
            <person name="Dobson A."/>
            <person name="Duong T."/>
            <person name="Callanan M."/>
            <person name="Lick S."/>
            <person name="Hamrick A."/>
            <person name="Cano R."/>
            <person name="Klaenhammer T.R."/>
        </authorList>
    </citation>
    <scope>NUCLEOTIDE SEQUENCE [LARGE SCALE GENOMIC DNA]</scope>
    <source>
        <strain evidence="2">ATCC 700396 / NCK56 / N2 / NCFM</strain>
    </source>
</reference>
<proteinExistence type="predicted"/>
<organism evidence="2">
    <name type="scientific">Lactobacillus acidophilus (strain ATCC 700396 / NCK56 / N2 / NCFM)</name>
    <dbReference type="NCBI Taxonomy" id="272621"/>
    <lineage>
        <taxon>Bacteria</taxon>
        <taxon>Bacillati</taxon>
        <taxon>Bacillota</taxon>
        <taxon>Bacilli</taxon>
        <taxon>Lactobacillales</taxon>
        <taxon>Lactobacillaceae</taxon>
        <taxon>Lactobacillus</taxon>
    </lineage>
</organism>
<dbReference type="AlphaFoldDB" id="Q5FK94"/>
<sequence length="136" mass="15456">MLVNAKNLSEQALSILVLGKGYRSNDQSVWFEPDNPKKILAYEINELGNEDIPNFLAENYELNDKTNITLIDKCIKKRLNSANYKLIWLCSTAKEAEKYADSSRSVYEFLLPENPQDYILVSDLGAKGCLIAYTKI</sequence>
<keyword evidence="2" id="KW-1185">Reference proteome</keyword>
<accession>Q5FK94</accession>
<name>Q5FK94_LACAC</name>
<dbReference type="HOGENOM" id="CLU_1872755_0_0_9"/>
<evidence type="ECO:0000313" key="2">
    <source>
        <dbReference type="Proteomes" id="UP000006381"/>
    </source>
</evidence>
<dbReference type="BioCyc" id="LACI272621:G1G49-1030-MONOMER"/>
<dbReference type="RefSeq" id="WP_003547301.1">
    <property type="nucleotide sequence ID" value="NC_006814.3"/>
</dbReference>
<dbReference type="GeneID" id="93289857"/>